<dbReference type="EMBL" id="JACHVQ010000004">
    <property type="protein sequence ID" value="MBB2893911.1"/>
    <property type="molecule type" value="Genomic_DNA"/>
</dbReference>
<dbReference type="Gene3D" id="1.10.10.10">
    <property type="entry name" value="Winged helix-like DNA-binding domain superfamily/Winged helix DNA-binding domain"/>
    <property type="match status" value="1"/>
</dbReference>
<evidence type="ECO:0000313" key="6">
    <source>
        <dbReference type="Proteomes" id="UP000559182"/>
    </source>
</evidence>
<dbReference type="InterPro" id="IPR008920">
    <property type="entry name" value="TF_FadR/GntR_C"/>
</dbReference>
<keyword evidence="6" id="KW-1185">Reference proteome</keyword>
<name>A0A839NGW4_9MICO</name>
<dbReference type="InterPro" id="IPR036390">
    <property type="entry name" value="WH_DNA-bd_sf"/>
</dbReference>
<protein>
    <submittedName>
        <fullName evidence="5">DNA-binding GntR family transcriptional regulator</fullName>
    </submittedName>
</protein>
<evidence type="ECO:0000256" key="3">
    <source>
        <dbReference type="ARBA" id="ARBA00023163"/>
    </source>
</evidence>
<dbReference type="Proteomes" id="UP000559182">
    <property type="component" value="Unassembled WGS sequence"/>
</dbReference>
<dbReference type="SMART" id="SM00345">
    <property type="entry name" value="HTH_GNTR"/>
    <property type="match status" value="1"/>
</dbReference>
<dbReference type="GO" id="GO:0003677">
    <property type="term" value="F:DNA binding"/>
    <property type="evidence" value="ECO:0007669"/>
    <property type="project" value="UniProtKB-KW"/>
</dbReference>
<dbReference type="Gene3D" id="1.20.120.530">
    <property type="entry name" value="GntR ligand-binding domain-like"/>
    <property type="match status" value="1"/>
</dbReference>
<accession>A0A839NGW4</accession>
<keyword evidence="1" id="KW-0805">Transcription regulation</keyword>
<dbReference type="SMART" id="SM00895">
    <property type="entry name" value="FCD"/>
    <property type="match status" value="1"/>
</dbReference>
<keyword evidence="2 5" id="KW-0238">DNA-binding</keyword>
<sequence length="224" mass="25211">MQRNTSDHDATAAEGDLLTRMRELVLGGSYEPGMALSEVRLAEHFDVSRTPIREALKQLQVEGLVEIRPKVGTFVRQVSRREIVELFELKEVLEGMAARLLAQRGRTEELLVLEANVTSSEDAAARRDSETYAGLVKEFHETLVHGADNQKLTQHYRTLMNQLAYHRFVRSTVEHPGRLRQSVAEHRAVLELIQQKDGIGAEIAMRRHVGSAAYEVLSDPPPSH</sequence>
<dbReference type="PANTHER" id="PTHR43537:SF5">
    <property type="entry name" value="UXU OPERON TRANSCRIPTIONAL REGULATOR"/>
    <property type="match status" value="1"/>
</dbReference>
<evidence type="ECO:0000256" key="1">
    <source>
        <dbReference type="ARBA" id="ARBA00023015"/>
    </source>
</evidence>
<dbReference type="InterPro" id="IPR000524">
    <property type="entry name" value="Tscrpt_reg_HTH_GntR"/>
</dbReference>
<evidence type="ECO:0000313" key="5">
    <source>
        <dbReference type="EMBL" id="MBB2893911.1"/>
    </source>
</evidence>
<evidence type="ECO:0000256" key="2">
    <source>
        <dbReference type="ARBA" id="ARBA00023125"/>
    </source>
</evidence>
<dbReference type="AlphaFoldDB" id="A0A839NGW4"/>
<feature type="domain" description="HTH gntR-type" evidence="4">
    <location>
        <begin position="11"/>
        <end position="78"/>
    </location>
</feature>
<dbReference type="Pfam" id="PF00392">
    <property type="entry name" value="GntR"/>
    <property type="match status" value="1"/>
</dbReference>
<dbReference type="RefSeq" id="WP_281379811.1">
    <property type="nucleotide sequence ID" value="NZ_JACHVQ010000004.1"/>
</dbReference>
<dbReference type="CDD" id="cd07377">
    <property type="entry name" value="WHTH_GntR"/>
    <property type="match status" value="1"/>
</dbReference>
<dbReference type="InterPro" id="IPR036388">
    <property type="entry name" value="WH-like_DNA-bd_sf"/>
</dbReference>
<organism evidence="5 6">
    <name type="scientific">Flexivirga oryzae</name>
    <dbReference type="NCBI Taxonomy" id="1794944"/>
    <lineage>
        <taxon>Bacteria</taxon>
        <taxon>Bacillati</taxon>
        <taxon>Actinomycetota</taxon>
        <taxon>Actinomycetes</taxon>
        <taxon>Micrococcales</taxon>
        <taxon>Dermacoccaceae</taxon>
        <taxon>Flexivirga</taxon>
    </lineage>
</organism>
<dbReference type="SUPFAM" id="SSF48008">
    <property type="entry name" value="GntR ligand-binding domain-like"/>
    <property type="match status" value="1"/>
</dbReference>
<proteinExistence type="predicted"/>
<dbReference type="PRINTS" id="PR00035">
    <property type="entry name" value="HTHGNTR"/>
</dbReference>
<dbReference type="Pfam" id="PF07729">
    <property type="entry name" value="FCD"/>
    <property type="match status" value="1"/>
</dbReference>
<comment type="caution">
    <text evidence="5">The sequence shown here is derived from an EMBL/GenBank/DDBJ whole genome shotgun (WGS) entry which is preliminary data.</text>
</comment>
<dbReference type="GO" id="GO:0003700">
    <property type="term" value="F:DNA-binding transcription factor activity"/>
    <property type="evidence" value="ECO:0007669"/>
    <property type="project" value="InterPro"/>
</dbReference>
<dbReference type="PROSITE" id="PS50949">
    <property type="entry name" value="HTH_GNTR"/>
    <property type="match status" value="1"/>
</dbReference>
<dbReference type="PANTHER" id="PTHR43537">
    <property type="entry name" value="TRANSCRIPTIONAL REGULATOR, GNTR FAMILY"/>
    <property type="match status" value="1"/>
</dbReference>
<dbReference type="SUPFAM" id="SSF46785">
    <property type="entry name" value="Winged helix' DNA-binding domain"/>
    <property type="match status" value="1"/>
</dbReference>
<gene>
    <name evidence="5" type="ORF">FHU39_003947</name>
</gene>
<dbReference type="InterPro" id="IPR011711">
    <property type="entry name" value="GntR_C"/>
</dbReference>
<keyword evidence="3" id="KW-0804">Transcription</keyword>
<reference evidence="5 6" key="1">
    <citation type="submission" date="2020-08" db="EMBL/GenBank/DDBJ databases">
        <title>Sequencing the genomes of 1000 actinobacteria strains.</title>
        <authorList>
            <person name="Klenk H.-P."/>
        </authorList>
    </citation>
    <scope>NUCLEOTIDE SEQUENCE [LARGE SCALE GENOMIC DNA]</scope>
    <source>
        <strain evidence="5 6">DSM 105369</strain>
    </source>
</reference>
<evidence type="ECO:0000259" key="4">
    <source>
        <dbReference type="PROSITE" id="PS50949"/>
    </source>
</evidence>